<protein>
    <recommendedName>
        <fullName evidence="2">histidine kinase</fullName>
        <ecNumber evidence="2">2.7.13.3</ecNumber>
    </recommendedName>
</protein>
<feature type="compositionally biased region" description="Basic and acidic residues" evidence="6">
    <location>
        <begin position="759"/>
        <end position="787"/>
    </location>
</feature>
<feature type="transmembrane region" description="Helical" evidence="7">
    <location>
        <begin position="40"/>
        <end position="61"/>
    </location>
</feature>
<sequence>MEWQPAPYTAPLLVASLASFAFAAYAVWNRSKREAPLLRSFVGVTVASGVWSLAYAGQLSATTLSATLSWNRLVWVGIAMLAVAWPAFVFAYVGWVSWLRPRRLLLLCLVPATVVGGVFLVGADPLFYTSPALDGANGYLVMEYAPTSALIGFMTYSYAVNLFTFGVLGYAALARDGVFRWQAVLLLVAGVAPMSVGVVGISGALGPRFVDLTPVTFAATSGLLGWVVFRYRLLDLSPIARDAVFTNLSDGVVVVDGDDRVVDMNRPARGLFPGATIGCDVEEAFARAPAVVDLASSGSGDGDREGGDPASGTGPDEDLRVTIDGGSEPRFLTVAAHSIAPTGSGFGPVLRSGPESEAAPSAPGGSGDGTVLLFRDITERETLQRRYRALIEKSPNVIAVCGTDGLLRYVSPSIERLLGHAPAEIEGRPVIDLVHPDDRREAQAAFERAFETDDQQLLDHRIAHANGNWRQFETTVERLFEDTQEVVITATDVTESRRYEQRLQVLNRVLRHDLKNDTNVIGGYADLLRDHVDADGDEYLDVIDRKVETLTHLSDQAREIDVALHSDGARTEIDLSPLVTRLCGSLESSFPETTVTVSTPDSAVVCADELLESAVRNVLENAVVHNDGDQPIVEVSVDRDGEGFRVAVADNGPGIPPVERSVFSEARETALEHASGLGLWLVHWIVTESGGELEIHTREPTGTLVTMWFPTPDGASAAGDEEPAGDGGFAGDGEFADNGESADGVASTNDGAKSTANREPAETRPRGVDGDAGREPGSDPRRRRDGG</sequence>
<feature type="domain" description="PAS" evidence="9">
    <location>
        <begin position="383"/>
        <end position="453"/>
    </location>
</feature>
<dbReference type="GO" id="GO:0000155">
    <property type="term" value="F:phosphorelay sensor kinase activity"/>
    <property type="evidence" value="ECO:0007669"/>
    <property type="project" value="InterPro"/>
</dbReference>
<dbReference type="Pfam" id="PF08448">
    <property type="entry name" value="PAS_4"/>
    <property type="match status" value="1"/>
</dbReference>
<proteinExistence type="predicted"/>
<dbReference type="AlphaFoldDB" id="A0A2A2FFF7"/>
<dbReference type="SMART" id="SM00091">
    <property type="entry name" value="PAS"/>
    <property type="match status" value="2"/>
</dbReference>
<feature type="transmembrane region" description="Helical" evidence="7">
    <location>
        <begin position="183"/>
        <end position="206"/>
    </location>
</feature>
<dbReference type="Pfam" id="PF02518">
    <property type="entry name" value="HATPase_c"/>
    <property type="match status" value="1"/>
</dbReference>
<organism evidence="10 11">
    <name type="scientific">Halorubrum salipaludis</name>
    <dbReference type="NCBI Taxonomy" id="2032630"/>
    <lineage>
        <taxon>Archaea</taxon>
        <taxon>Methanobacteriati</taxon>
        <taxon>Methanobacteriota</taxon>
        <taxon>Stenosarchaea group</taxon>
        <taxon>Halobacteria</taxon>
        <taxon>Halobacteriales</taxon>
        <taxon>Haloferacaceae</taxon>
        <taxon>Halorubrum</taxon>
    </lineage>
</organism>
<dbReference type="Pfam" id="PF13188">
    <property type="entry name" value="PAS_8"/>
    <property type="match status" value="1"/>
</dbReference>
<dbReference type="InterPro" id="IPR036890">
    <property type="entry name" value="HATPase_C_sf"/>
</dbReference>
<dbReference type="CDD" id="cd00130">
    <property type="entry name" value="PAS"/>
    <property type="match status" value="1"/>
</dbReference>
<dbReference type="InterPro" id="IPR005467">
    <property type="entry name" value="His_kinase_dom"/>
</dbReference>
<reference evidence="10 11" key="1">
    <citation type="submission" date="2017-08" db="EMBL/GenBank/DDBJ databases">
        <title>The strain WRN001 was isolated from Binhai saline alkaline soil, Tianjin, China.</title>
        <authorList>
            <person name="Liu D."/>
            <person name="Zhang G."/>
        </authorList>
    </citation>
    <scope>NUCLEOTIDE SEQUENCE [LARGE SCALE GENOMIC DNA]</scope>
    <source>
        <strain evidence="10 11">WN019</strain>
    </source>
</reference>
<evidence type="ECO:0000313" key="11">
    <source>
        <dbReference type="Proteomes" id="UP000218083"/>
    </source>
</evidence>
<keyword evidence="7" id="KW-0472">Membrane</keyword>
<evidence type="ECO:0000313" key="10">
    <source>
        <dbReference type="EMBL" id="PAU83295.1"/>
    </source>
</evidence>
<evidence type="ECO:0000256" key="3">
    <source>
        <dbReference type="ARBA" id="ARBA00022553"/>
    </source>
</evidence>
<keyword evidence="11" id="KW-1185">Reference proteome</keyword>
<dbReference type="InterPro" id="IPR013656">
    <property type="entry name" value="PAS_4"/>
</dbReference>
<dbReference type="Pfam" id="PF16927">
    <property type="entry name" value="HisKA_7TM"/>
    <property type="match status" value="1"/>
</dbReference>
<evidence type="ECO:0000256" key="2">
    <source>
        <dbReference type="ARBA" id="ARBA00012438"/>
    </source>
</evidence>
<dbReference type="InterPro" id="IPR035965">
    <property type="entry name" value="PAS-like_dom_sf"/>
</dbReference>
<keyword evidence="5 10" id="KW-0418">Kinase</keyword>
<dbReference type="SUPFAM" id="SSF55874">
    <property type="entry name" value="ATPase domain of HSP90 chaperone/DNA topoisomerase II/histidine kinase"/>
    <property type="match status" value="1"/>
</dbReference>
<feature type="transmembrane region" description="Helical" evidence="7">
    <location>
        <begin position="104"/>
        <end position="128"/>
    </location>
</feature>
<dbReference type="InterPro" id="IPR052162">
    <property type="entry name" value="Sensor_kinase/Photoreceptor"/>
</dbReference>
<dbReference type="Proteomes" id="UP000218083">
    <property type="component" value="Unassembled WGS sequence"/>
</dbReference>
<dbReference type="EC" id="2.7.13.3" evidence="2"/>
<dbReference type="PRINTS" id="PR00344">
    <property type="entry name" value="BCTRLSENSOR"/>
</dbReference>
<feature type="compositionally biased region" description="Polar residues" evidence="6">
    <location>
        <begin position="746"/>
        <end position="757"/>
    </location>
</feature>
<dbReference type="PANTHER" id="PTHR43304">
    <property type="entry name" value="PHYTOCHROME-LIKE PROTEIN CPH1"/>
    <property type="match status" value="1"/>
</dbReference>
<comment type="catalytic activity">
    <reaction evidence="1">
        <text>ATP + protein L-histidine = ADP + protein N-phospho-L-histidine.</text>
        <dbReference type="EC" id="2.7.13.3"/>
    </reaction>
</comment>
<keyword evidence="7" id="KW-1133">Transmembrane helix</keyword>
<dbReference type="InterPro" id="IPR004358">
    <property type="entry name" value="Sig_transdc_His_kin-like_C"/>
</dbReference>
<feature type="region of interest" description="Disordered" evidence="6">
    <location>
        <begin position="343"/>
        <end position="370"/>
    </location>
</feature>
<dbReference type="EMBL" id="NSKC01000005">
    <property type="protein sequence ID" value="PAU83295.1"/>
    <property type="molecule type" value="Genomic_DNA"/>
</dbReference>
<keyword evidence="4" id="KW-0808">Transferase</keyword>
<comment type="caution">
    <text evidence="10">The sequence shown here is derived from an EMBL/GenBank/DDBJ whole genome shotgun (WGS) entry which is preliminary data.</text>
</comment>
<dbReference type="PANTHER" id="PTHR43304:SF1">
    <property type="entry name" value="PAC DOMAIN-CONTAINING PROTEIN"/>
    <property type="match status" value="1"/>
</dbReference>
<feature type="transmembrane region" description="Helical" evidence="7">
    <location>
        <begin position="148"/>
        <end position="171"/>
    </location>
</feature>
<dbReference type="SMART" id="SM00387">
    <property type="entry name" value="HATPase_c"/>
    <property type="match status" value="1"/>
</dbReference>
<dbReference type="Gene3D" id="3.30.565.10">
    <property type="entry name" value="Histidine kinase-like ATPase, C-terminal domain"/>
    <property type="match status" value="1"/>
</dbReference>
<dbReference type="InterPro" id="IPR031621">
    <property type="entry name" value="HisKA_7TM"/>
</dbReference>
<dbReference type="OrthoDB" id="237703at2157"/>
<feature type="region of interest" description="Disordered" evidence="6">
    <location>
        <begin position="708"/>
        <end position="787"/>
    </location>
</feature>
<keyword evidence="3" id="KW-0597">Phosphoprotein</keyword>
<dbReference type="PROSITE" id="PS50109">
    <property type="entry name" value="HIS_KIN"/>
    <property type="match status" value="1"/>
</dbReference>
<feature type="compositionally biased region" description="Low complexity" evidence="6">
    <location>
        <begin position="352"/>
        <end position="363"/>
    </location>
</feature>
<dbReference type="Gene3D" id="3.30.450.20">
    <property type="entry name" value="PAS domain"/>
    <property type="match status" value="1"/>
</dbReference>
<dbReference type="InterPro" id="IPR003661">
    <property type="entry name" value="HisK_dim/P_dom"/>
</dbReference>
<feature type="domain" description="Histidine kinase" evidence="8">
    <location>
        <begin position="509"/>
        <end position="713"/>
    </location>
</feature>
<dbReference type="InterPro" id="IPR000014">
    <property type="entry name" value="PAS"/>
</dbReference>
<evidence type="ECO:0000259" key="8">
    <source>
        <dbReference type="PROSITE" id="PS50109"/>
    </source>
</evidence>
<feature type="region of interest" description="Disordered" evidence="6">
    <location>
        <begin position="295"/>
        <end position="320"/>
    </location>
</feature>
<dbReference type="InterPro" id="IPR003594">
    <property type="entry name" value="HATPase_dom"/>
</dbReference>
<name>A0A2A2FFF7_9EURY</name>
<evidence type="ECO:0000259" key="9">
    <source>
        <dbReference type="PROSITE" id="PS50112"/>
    </source>
</evidence>
<evidence type="ECO:0000256" key="1">
    <source>
        <dbReference type="ARBA" id="ARBA00000085"/>
    </source>
</evidence>
<dbReference type="CDD" id="cd00082">
    <property type="entry name" value="HisKA"/>
    <property type="match status" value="1"/>
</dbReference>
<keyword evidence="7" id="KW-0812">Transmembrane</keyword>
<dbReference type="PROSITE" id="PS50112">
    <property type="entry name" value="PAS"/>
    <property type="match status" value="1"/>
</dbReference>
<feature type="transmembrane region" description="Helical" evidence="7">
    <location>
        <begin position="73"/>
        <end position="92"/>
    </location>
</feature>
<evidence type="ECO:0000256" key="7">
    <source>
        <dbReference type="SAM" id="Phobius"/>
    </source>
</evidence>
<evidence type="ECO:0000256" key="5">
    <source>
        <dbReference type="ARBA" id="ARBA00022777"/>
    </source>
</evidence>
<dbReference type="RefSeq" id="WP_095637255.1">
    <property type="nucleotide sequence ID" value="NZ_NSKC01000005.1"/>
</dbReference>
<accession>A0A2A2FFF7</accession>
<evidence type="ECO:0000256" key="6">
    <source>
        <dbReference type="SAM" id="MobiDB-lite"/>
    </source>
</evidence>
<feature type="transmembrane region" description="Helical" evidence="7">
    <location>
        <begin position="6"/>
        <end position="28"/>
    </location>
</feature>
<dbReference type="SUPFAM" id="SSF55785">
    <property type="entry name" value="PYP-like sensor domain (PAS domain)"/>
    <property type="match status" value="1"/>
</dbReference>
<gene>
    <name evidence="10" type="ORF">CK500_10920</name>
</gene>
<dbReference type="CDD" id="cd00075">
    <property type="entry name" value="HATPase"/>
    <property type="match status" value="1"/>
</dbReference>
<evidence type="ECO:0000256" key="4">
    <source>
        <dbReference type="ARBA" id="ARBA00022679"/>
    </source>
</evidence>
<dbReference type="NCBIfam" id="TIGR00229">
    <property type="entry name" value="sensory_box"/>
    <property type="match status" value="1"/>
</dbReference>